<dbReference type="Gene3D" id="3.30.930.10">
    <property type="entry name" value="Bira Bifunctional Protein, Domain 2"/>
    <property type="match status" value="1"/>
</dbReference>
<comment type="catalytic activity">
    <reaction evidence="6">
        <text>biotin + L-lysyl-[protein] + ATP = N(6)-biotinyl-L-lysyl-[protein] + AMP + diphosphate + H(+)</text>
        <dbReference type="Rhea" id="RHEA:11756"/>
        <dbReference type="Rhea" id="RHEA-COMP:9752"/>
        <dbReference type="Rhea" id="RHEA-COMP:10505"/>
        <dbReference type="ChEBI" id="CHEBI:15378"/>
        <dbReference type="ChEBI" id="CHEBI:29969"/>
        <dbReference type="ChEBI" id="CHEBI:30616"/>
        <dbReference type="ChEBI" id="CHEBI:33019"/>
        <dbReference type="ChEBI" id="CHEBI:57586"/>
        <dbReference type="ChEBI" id="CHEBI:83144"/>
        <dbReference type="ChEBI" id="CHEBI:456215"/>
        <dbReference type="EC" id="6.3.4.15"/>
    </reaction>
</comment>
<dbReference type="InterPro" id="IPR003142">
    <property type="entry name" value="BPL_C"/>
</dbReference>
<reference evidence="8 9" key="1">
    <citation type="submission" date="2017-08" db="EMBL/GenBank/DDBJ databases">
        <title>Fine stratification of microbial communities through a metagenomic profile of the photic zone.</title>
        <authorList>
            <person name="Haro-Moreno J.M."/>
            <person name="Lopez-Perez M."/>
            <person name="De La Torre J."/>
            <person name="Picazo A."/>
            <person name="Camacho A."/>
            <person name="Rodriguez-Valera F."/>
        </authorList>
    </citation>
    <scope>NUCLEOTIDE SEQUENCE [LARGE SCALE GENOMIC DNA]</scope>
    <source>
        <strain evidence="8">MED-G28</strain>
    </source>
</reference>
<dbReference type="Proteomes" id="UP000219329">
    <property type="component" value="Unassembled WGS sequence"/>
</dbReference>
<keyword evidence="3" id="KW-0067">ATP-binding</keyword>
<protein>
    <recommendedName>
        <fullName evidence="5">biotin--[biotin carboxyl-carrier protein] ligase</fullName>
        <ecNumber evidence="5">6.3.4.15</ecNumber>
    </recommendedName>
</protein>
<keyword evidence="4" id="KW-0092">Biotin</keyword>
<dbReference type="Pfam" id="PF03099">
    <property type="entry name" value="BPL_LplA_LipB"/>
    <property type="match status" value="1"/>
</dbReference>
<dbReference type="Gene3D" id="2.30.30.100">
    <property type="match status" value="1"/>
</dbReference>
<dbReference type="EC" id="6.3.4.15" evidence="5"/>
<organism evidence="8 9">
    <name type="scientific">OM182 bacterium MED-G28</name>
    <dbReference type="NCBI Taxonomy" id="1986256"/>
    <lineage>
        <taxon>Bacteria</taxon>
        <taxon>Pseudomonadati</taxon>
        <taxon>Pseudomonadota</taxon>
        <taxon>Gammaproteobacteria</taxon>
        <taxon>OMG group</taxon>
        <taxon>OM182 clade</taxon>
    </lineage>
</organism>
<dbReference type="GO" id="GO:0004077">
    <property type="term" value="F:biotin--[biotin carboxyl-carrier protein] ligase activity"/>
    <property type="evidence" value="ECO:0007669"/>
    <property type="project" value="UniProtKB-EC"/>
</dbReference>
<dbReference type="PROSITE" id="PS51733">
    <property type="entry name" value="BPL_LPL_CATALYTIC"/>
    <property type="match status" value="1"/>
</dbReference>
<evidence type="ECO:0000256" key="4">
    <source>
        <dbReference type="ARBA" id="ARBA00023267"/>
    </source>
</evidence>
<dbReference type="NCBIfam" id="TIGR00121">
    <property type="entry name" value="birA_ligase"/>
    <property type="match status" value="1"/>
</dbReference>
<dbReference type="PANTHER" id="PTHR12835">
    <property type="entry name" value="BIOTIN PROTEIN LIGASE"/>
    <property type="match status" value="1"/>
</dbReference>
<evidence type="ECO:0000256" key="1">
    <source>
        <dbReference type="ARBA" id="ARBA00022598"/>
    </source>
</evidence>
<accession>A0A2A5WBE4</accession>
<dbReference type="InterPro" id="IPR008988">
    <property type="entry name" value="Transcriptional_repressor_C"/>
</dbReference>
<evidence type="ECO:0000256" key="6">
    <source>
        <dbReference type="ARBA" id="ARBA00047846"/>
    </source>
</evidence>
<comment type="caution">
    <text evidence="8">The sequence shown here is derived from an EMBL/GenBank/DDBJ whole genome shotgun (WGS) entry which is preliminary data.</text>
</comment>
<dbReference type="SUPFAM" id="SSF55681">
    <property type="entry name" value="Class II aaRS and biotin synthetases"/>
    <property type="match status" value="1"/>
</dbReference>
<dbReference type="CDD" id="cd16442">
    <property type="entry name" value="BPL"/>
    <property type="match status" value="1"/>
</dbReference>
<keyword evidence="2" id="KW-0547">Nucleotide-binding</keyword>
<dbReference type="GO" id="GO:0005524">
    <property type="term" value="F:ATP binding"/>
    <property type="evidence" value="ECO:0007669"/>
    <property type="project" value="UniProtKB-KW"/>
</dbReference>
<feature type="domain" description="BPL/LPL catalytic" evidence="7">
    <location>
        <begin position="4"/>
        <end position="203"/>
    </location>
</feature>
<dbReference type="EMBL" id="NTJZ01000008">
    <property type="protein sequence ID" value="PDH33476.1"/>
    <property type="molecule type" value="Genomic_DNA"/>
</dbReference>
<dbReference type="PANTHER" id="PTHR12835:SF5">
    <property type="entry name" value="BIOTIN--PROTEIN LIGASE"/>
    <property type="match status" value="1"/>
</dbReference>
<evidence type="ECO:0000256" key="2">
    <source>
        <dbReference type="ARBA" id="ARBA00022741"/>
    </source>
</evidence>
<name>A0A2A5WBE4_9GAMM</name>
<dbReference type="AlphaFoldDB" id="A0A2A5WBE4"/>
<sequence>MDRDRLNQYLSVNTSNQISEIHLHSELDSTNAEALRLIESGKTGIHLVISDAQSAGKGRRGRTWLSPAGSGLYLSLVYPFSESADKLQALSLVTALSVHHVLLGFGAKGLMLKWPNDILLGDKKISGILLELKRANARSFVVFGIGVNYDFSDQQKLSVDRPVVDLMGILQTKPELELVAAIITGKLLQNILEFLCAGFSNFQLPWNQYDRYISSEIVVQRGGKKLIGQSKGVDETGALVIQSTNGIKRISGGEVLPSLREASEGILS</sequence>
<evidence type="ECO:0000313" key="9">
    <source>
        <dbReference type="Proteomes" id="UP000219329"/>
    </source>
</evidence>
<dbReference type="Pfam" id="PF02237">
    <property type="entry name" value="BPL_C"/>
    <property type="match status" value="1"/>
</dbReference>
<evidence type="ECO:0000259" key="7">
    <source>
        <dbReference type="PROSITE" id="PS51733"/>
    </source>
</evidence>
<proteinExistence type="predicted"/>
<keyword evidence="1 8" id="KW-0436">Ligase</keyword>
<evidence type="ECO:0000256" key="5">
    <source>
        <dbReference type="ARBA" id="ARBA00024227"/>
    </source>
</evidence>
<evidence type="ECO:0000313" key="8">
    <source>
        <dbReference type="EMBL" id="PDH33476.1"/>
    </source>
</evidence>
<dbReference type="GO" id="GO:0005737">
    <property type="term" value="C:cytoplasm"/>
    <property type="evidence" value="ECO:0007669"/>
    <property type="project" value="TreeGrafter"/>
</dbReference>
<dbReference type="InterPro" id="IPR045864">
    <property type="entry name" value="aa-tRNA-synth_II/BPL/LPL"/>
</dbReference>
<gene>
    <name evidence="8" type="ORF">CNF02_08500</name>
</gene>
<dbReference type="InterPro" id="IPR004408">
    <property type="entry name" value="Biotin_CoA_COase_ligase"/>
</dbReference>
<dbReference type="InterPro" id="IPR004143">
    <property type="entry name" value="BPL_LPL_catalytic"/>
</dbReference>
<evidence type="ECO:0000256" key="3">
    <source>
        <dbReference type="ARBA" id="ARBA00022840"/>
    </source>
</evidence>
<dbReference type="SUPFAM" id="SSF50037">
    <property type="entry name" value="C-terminal domain of transcriptional repressors"/>
    <property type="match status" value="1"/>
</dbReference>